<dbReference type="InterPro" id="IPR027417">
    <property type="entry name" value="P-loop_NTPase"/>
</dbReference>
<dbReference type="SMART" id="SM00382">
    <property type="entry name" value="AAA"/>
    <property type="match status" value="1"/>
</dbReference>
<dbReference type="Gene3D" id="3.40.50.300">
    <property type="entry name" value="P-loop containing nucleotide triphosphate hydrolases"/>
    <property type="match status" value="1"/>
</dbReference>
<dbReference type="PANTHER" id="PTHR30050:SF4">
    <property type="entry name" value="ATP-BINDING PROTEIN RV3427C IN INSERTION SEQUENCE-RELATED"/>
    <property type="match status" value="1"/>
</dbReference>
<evidence type="ECO:0000313" key="3">
    <source>
        <dbReference type="Proteomes" id="UP001546774"/>
    </source>
</evidence>
<dbReference type="Pfam" id="PF01695">
    <property type="entry name" value="IstB_IS21"/>
    <property type="match status" value="1"/>
</dbReference>
<protein>
    <submittedName>
        <fullName evidence="2">ATP-binding protein</fullName>
    </submittedName>
</protein>
<keyword evidence="2" id="KW-0067">ATP-binding</keyword>
<dbReference type="Proteomes" id="UP001546774">
    <property type="component" value="Unassembled WGS sequence"/>
</dbReference>
<proteinExistence type="predicted"/>
<reference evidence="2" key="1">
    <citation type="submission" date="2024-03" db="EMBL/GenBank/DDBJ databases">
        <title>Human intestinal bacterial collection.</title>
        <authorList>
            <person name="Pauvert C."/>
            <person name="Hitch T.C.A."/>
            <person name="Clavel T."/>
        </authorList>
    </citation>
    <scope>NUCLEOTIDE SEQUENCE [LARGE SCALE GENOMIC DNA]</scope>
    <source>
        <strain evidence="2">CLA-AA-H89B</strain>
    </source>
</reference>
<dbReference type="PANTHER" id="PTHR30050">
    <property type="entry name" value="CHROMOSOMAL REPLICATION INITIATOR PROTEIN DNAA"/>
    <property type="match status" value="1"/>
</dbReference>
<comment type="caution">
    <text evidence="2">The sequence shown here is derived from an EMBL/GenBank/DDBJ whole genome shotgun (WGS) entry which is preliminary data.</text>
</comment>
<organism evidence="2 3">
    <name type="scientific">Lachnospira intestinalis</name>
    <dbReference type="NCBI Taxonomy" id="3133158"/>
    <lineage>
        <taxon>Bacteria</taxon>
        <taxon>Bacillati</taxon>
        <taxon>Bacillota</taxon>
        <taxon>Clostridia</taxon>
        <taxon>Lachnospirales</taxon>
        <taxon>Lachnospiraceae</taxon>
        <taxon>Lachnospira</taxon>
    </lineage>
</organism>
<keyword evidence="2" id="KW-0547">Nucleotide-binding</keyword>
<name>A0ABV1H7R0_9FIRM</name>
<dbReference type="EMBL" id="JBBMFS010000011">
    <property type="protein sequence ID" value="MEQ2555711.1"/>
    <property type="molecule type" value="Genomic_DNA"/>
</dbReference>
<dbReference type="NCBIfam" id="NF005304">
    <property type="entry name" value="PRK06835.1"/>
    <property type="match status" value="1"/>
</dbReference>
<dbReference type="CDD" id="cd00009">
    <property type="entry name" value="AAA"/>
    <property type="match status" value="1"/>
</dbReference>
<gene>
    <name evidence="2" type="ORF">WMO37_11970</name>
</gene>
<dbReference type="InterPro" id="IPR025662">
    <property type="entry name" value="Sigma_54_int_dom_ATP-bd_1"/>
</dbReference>
<accession>A0ABV1H7R0</accession>
<keyword evidence="3" id="KW-1185">Reference proteome</keyword>
<feature type="domain" description="AAA+ ATPase" evidence="1">
    <location>
        <begin position="181"/>
        <end position="313"/>
    </location>
</feature>
<dbReference type="InterPro" id="IPR003593">
    <property type="entry name" value="AAA+_ATPase"/>
</dbReference>
<evidence type="ECO:0000259" key="1">
    <source>
        <dbReference type="SMART" id="SM00382"/>
    </source>
</evidence>
<dbReference type="GO" id="GO:0005524">
    <property type="term" value="F:ATP binding"/>
    <property type="evidence" value="ECO:0007669"/>
    <property type="project" value="UniProtKB-KW"/>
</dbReference>
<dbReference type="PROSITE" id="PS00675">
    <property type="entry name" value="SIGMA54_INTERACT_1"/>
    <property type="match status" value="1"/>
</dbReference>
<sequence length="330" mass="37514">MALTNSQHDAIMRTYDAIRTENRHIQNERYAQVTAACPEIAQIEDDIIGLSMQAAAEMLKNPDYKTAYRKKLSELADRKAACLAALGRPADYLEPVYTCPKCKDTGYIGQHKCACFTKKAIELVYHDSNLKNIITTENFDTFSYEWYDKKTPIPSIGLTPYNNMQNIVSICHRFVDEFDTTYDNLLLFGDTGVGKTFLTNCIAKELLDSSHSVIYLTAVELFQCFEQQDFNKPDTSDTAIDSSYILDCDLLIIDDLGTEFANSYTSSRLFYCINERILRRKSVVISTNLSLSDIRNMYSERIFSRLTSAYKLLKLAGADIRLLKKTGQKP</sequence>
<dbReference type="InterPro" id="IPR002611">
    <property type="entry name" value="IstB_ATP-bd"/>
</dbReference>
<dbReference type="SUPFAM" id="SSF52540">
    <property type="entry name" value="P-loop containing nucleoside triphosphate hydrolases"/>
    <property type="match status" value="1"/>
</dbReference>
<evidence type="ECO:0000313" key="2">
    <source>
        <dbReference type="EMBL" id="MEQ2555711.1"/>
    </source>
</evidence>